<keyword evidence="1" id="KW-0175">Coiled coil</keyword>
<dbReference type="OMA" id="GCECKFN"/>
<dbReference type="OrthoDB" id="8194213at2759"/>
<evidence type="ECO:0000313" key="4">
    <source>
        <dbReference type="Proteomes" id="UP000494040"/>
    </source>
</evidence>
<name>A0A8I6RCU3_CIMLE</name>
<feature type="region of interest" description="Disordered" evidence="2">
    <location>
        <begin position="1"/>
        <end position="35"/>
    </location>
</feature>
<evidence type="ECO:0000256" key="2">
    <source>
        <dbReference type="SAM" id="MobiDB-lite"/>
    </source>
</evidence>
<dbReference type="Proteomes" id="UP000494040">
    <property type="component" value="Unassembled WGS sequence"/>
</dbReference>
<dbReference type="AlphaFoldDB" id="A0A8I6RCU3"/>
<keyword evidence="4" id="KW-1185">Reference proteome</keyword>
<feature type="compositionally biased region" description="Basic and acidic residues" evidence="2">
    <location>
        <begin position="1"/>
        <end position="12"/>
    </location>
</feature>
<organism evidence="3 4">
    <name type="scientific">Cimex lectularius</name>
    <name type="common">Bed bug</name>
    <name type="synonym">Acanthia lectularia</name>
    <dbReference type="NCBI Taxonomy" id="79782"/>
    <lineage>
        <taxon>Eukaryota</taxon>
        <taxon>Metazoa</taxon>
        <taxon>Ecdysozoa</taxon>
        <taxon>Arthropoda</taxon>
        <taxon>Hexapoda</taxon>
        <taxon>Insecta</taxon>
        <taxon>Pterygota</taxon>
        <taxon>Neoptera</taxon>
        <taxon>Paraneoptera</taxon>
        <taxon>Hemiptera</taxon>
        <taxon>Heteroptera</taxon>
        <taxon>Panheteroptera</taxon>
        <taxon>Cimicomorpha</taxon>
        <taxon>Cimicidae</taxon>
        <taxon>Cimex</taxon>
    </lineage>
</organism>
<sequence>MDVSNAEREASEVLHSLLSVPRVQTKETNDELKKESTSKVKWNLNEEHLYTVQPSSDDRLTSGETSEYPVHDETIASTTDVEANSSGTKTKKKLVKRKNTKVSDELNRIEDNAQAVRDRFQHGCDCSDDSCFRGLNPESVYRHRLNIAELTKEEHDMYLMGLTMACLGDTDSTVKRKARQRLRTTYVHHGRKVCLSAFLYLENCTLYQLKRIRKHLTIHGVAPRVHGNHGKKPHNVFSLDIYRRATDFLRNFIKEHSNSSGNMKMPVTLPADISRKTIHKKYEKYVRQSAPLGEKLMGYSTFRHFMKEQFPNVRFCKTDIGQNVLNQNLKNMPSTSRTGKSVEPKSQEIEGIPVLLHDNGQTYIVTPVQKIVTSQLLYGDVEEGELFVTDM</sequence>
<evidence type="ECO:0000256" key="1">
    <source>
        <dbReference type="SAM" id="Coils"/>
    </source>
</evidence>
<feature type="coiled-coil region" evidence="1">
    <location>
        <begin position="92"/>
        <end position="119"/>
    </location>
</feature>
<dbReference type="EnsemblMetazoa" id="XM_014386090.2">
    <property type="protein sequence ID" value="XP_014241576.1"/>
    <property type="gene ID" value="LOC106662204"/>
</dbReference>
<reference evidence="3" key="1">
    <citation type="submission" date="2022-01" db="UniProtKB">
        <authorList>
            <consortium name="EnsemblMetazoa"/>
        </authorList>
    </citation>
    <scope>IDENTIFICATION</scope>
</reference>
<feature type="compositionally biased region" description="Basic and acidic residues" evidence="2">
    <location>
        <begin position="24"/>
        <end position="35"/>
    </location>
</feature>
<proteinExistence type="predicted"/>
<dbReference type="RefSeq" id="XP_014241576.1">
    <property type="nucleotide sequence ID" value="XM_014386090.2"/>
</dbReference>
<accession>A0A8I6RCU3</accession>
<evidence type="ECO:0000313" key="3">
    <source>
        <dbReference type="EnsemblMetazoa" id="XP_014241576.1"/>
    </source>
</evidence>
<dbReference type="KEGG" id="clec:106662204"/>
<dbReference type="GeneID" id="106662204"/>
<protein>
    <submittedName>
        <fullName evidence="3">Uncharacterized protein</fullName>
    </submittedName>
</protein>